<keyword evidence="2" id="KW-1133">Transmembrane helix</keyword>
<feature type="region of interest" description="Disordered" evidence="1">
    <location>
        <begin position="1"/>
        <end position="25"/>
    </location>
</feature>
<evidence type="ECO:0000313" key="3">
    <source>
        <dbReference type="EMBL" id="OYV03174.1"/>
    </source>
</evidence>
<sequence length="95" mass="11004">MGKKKKAKPKREEPKPSRKKYRPRRVEPVRLSGKNYGLLVLGLFVIFLGFIFLKNQLLVAATIALVVGYLGIIPLALLYPYPWRRHTEDRGERTK</sequence>
<evidence type="ECO:0000313" key="4">
    <source>
        <dbReference type="Proteomes" id="UP000216312"/>
    </source>
</evidence>
<keyword evidence="2" id="KW-0812">Transmembrane</keyword>
<feature type="transmembrane region" description="Helical" evidence="2">
    <location>
        <begin position="35"/>
        <end position="53"/>
    </location>
</feature>
<gene>
    <name evidence="3" type="ORF">CGW93_02145</name>
</gene>
<evidence type="ECO:0008006" key="5">
    <source>
        <dbReference type="Google" id="ProtNLM"/>
    </source>
</evidence>
<comment type="caution">
    <text evidence="3">The sequence shown here is derived from an EMBL/GenBank/DDBJ whole genome shotgun (WGS) entry which is preliminary data.</text>
</comment>
<dbReference type="EMBL" id="NMUJ01000018">
    <property type="protein sequence ID" value="OYV03174.1"/>
    <property type="molecule type" value="Genomic_DNA"/>
</dbReference>
<evidence type="ECO:0000256" key="1">
    <source>
        <dbReference type="SAM" id="MobiDB-lite"/>
    </source>
</evidence>
<feature type="transmembrane region" description="Helical" evidence="2">
    <location>
        <begin position="59"/>
        <end position="81"/>
    </location>
</feature>
<dbReference type="Proteomes" id="UP000216312">
    <property type="component" value="Unassembled WGS sequence"/>
</dbReference>
<keyword evidence="2" id="KW-0472">Membrane</keyword>
<organism evidence="3 4">
    <name type="scientific">candidate division WOR-3 bacterium 4484_18</name>
    <dbReference type="NCBI Taxonomy" id="2020626"/>
    <lineage>
        <taxon>Bacteria</taxon>
        <taxon>Bacteria division WOR-3</taxon>
    </lineage>
</organism>
<reference evidence="4" key="1">
    <citation type="submission" date="2017-07" db="EMBL/GenBank/DDBJ databases">
        <title>Novel pathways for hydrocarbon cycling and metabolic interdependencies in hydrothermal sediment communities.</title>
        <authorList>
            <person name="Dombrowski N."/>
            <person name="Seitz K."/>
            <person name="Teske A."/>
            <person name="Baker B."/>
        </authorList>
    </citation>
    <scope>NUCLEOTIDE SEQUENCE [LARGE SCALE GENOMIC DNA]</scope>
</reference>
<evidence type="ECO:0000256" key="2">
    <source>
        <dbReference type="SAM" id="Phobius"/>
    </source>
</evidence>
<accession>A0A257LU87</accession>
<proteinExistence type="predicted"/>
<name>A0A257LU87_UNCW3</name>
<protein>
    <recommendedName>
        <fullName evidence="5">DUF3098 domain-containing protein</fullName>
    </recommendedName>
</protein>
<dbReference type="AlphaFoldDB" id="A0A257LU87"/>